<dbReference type="InParanoid" id="B8M0X6"/>
<dbReference type="AlphaFoldDB" id="B8M0X6"/>
<dbReference type="GO" id="GO:0071970">
    <property type="term" value="P:fungal-type cell wall (1-&gt;3)-beta-D-glucan biosynthetic process"/>
    <property type="evidence" value="ECO:0007669"/>
    <property type="project" value="TreeGrafter"/>
</dbReference>
<dbReference type="PhylomeDB" id="B8M0X6"/>
<keyword evidence="5" id="KW-0325">Glycoprotein</keyword>
<dbReference type="EMBL" id="EQ962653">
    <property type="protein sequence ID" value="EED21756.1"/>
    <property type="molecule type" value="Genomic_DNA"/>
</dbReference>
<evidence type="ECO:0000256" key="7">
    <source>
        <dbReference type="ARBA" id="ARBA00025026"/>
    </source>
</evidence>
<keyword evidence="3" id="KW-0732">Signal</keyword>
<accession>B8M0X6</accession>
<dbReference type="RefSeq" id="XP_002478719.1">
    <property type="nucleotide sequence ID" value="XM_002478674.1"/>
</dbReference>
<dbReference type="VEuPathDB" id="FungiDB:TSTA_089950"/>
<dbReference type="Pfam" id="PF03198">
    <property type="entry name" value="Glyco_hydro_72"/>
    <property type="match status" value="2"/>
</dbReference>
<dbReference type="GO" id="GO:0098552">
    <property type="term" value="C:side of membrane"/>
    <property type="evidence" value="ECO:0007669"/>
    <property type="project" value="UniProtKB-KW"/>
</dbReference>
<keyword evidence="8" id="KW-0472">Membrane</keyword>
<proteinExistence type="inferred from homology"/>
<keyword evidence="10" id="KW-1185">Reference proteome</keyword>
<dbReference type="Gene3D" id="3.20.20.80">
    <property type="entry name" value="Glycosidases"/>
    <property type="match status" value="2"/>
</dbReference>
<comment type="function">
    <text evidence="7">Splits internally a 1,3-beta-glucan molecule and transfers the newly generated reducing end (the donor) to the non-reducing end of another 1,3-beta-glucan molecule (the acceptor) forming a 1,3-beta linkage, resulting in the elongation of 1,3-beta-glucan chains in the cell wall. Involved in cell wall morphogenesis.</text>
</comment>
<evidence type="ECO:0000256" key="3">
    <source>
        <dbReference type="ARBA" id="ARBA00022729"/>
    </source>
</evidence>
<dbReference type="GO" id="GO:0042124">
    <property type="term" value="F:1,3-beta-glucanosyltransferase activity"/>
    <property type="evidence" value="ECO:0007669"/>
    <property type="project" value="TreeGrafter"/>
</dbReference>
<dbReference type="InterPro" id="IPR004886">
    <property type="entry name" value="Glucanosyltransferase"/>
</dbReference>
<dbReference type="GeneID" id="8108083"/>
<gene>
    <name evidence="9" type="ORF">TSTA_089950</name>
</gene>
<keyword evidence="8" id="KW-0808">Transferase</keyword>
<dbReference type="PANTHER" id="PTHR31468">
    <property type="entry name" value="1,3-BETA-GLUCANOSYLTRANSFERASE GAS1"/>
    <property type="match status" value="1"/>
</dbReference>
<keyword evidence="4" id="KW-1015">Disulfide bond</keyword>
<evidence type="ECO:0000256" key="2">
    <source>
        <dbReference type="ARBA" id="ARBA00007528"/>
    </source>
</evidence>
<dbReference type="InterPro" id="IPR017853">
    <property type="entry name" value="GH"/>
</dbReference>
<evidence type="ECO:0000256" key="5">
    <source>
        <dbReference type="ARBA" id="ARBA00023180"/>
    </source>
</evidence>
<dbReference type="OrthoDB" id="421038at2759"/>
<keyword evidence="8" id="KW-0336">GPI-anchor</keyword>
<evidence type="ECO:0000256" key="1">
    <source>
        <dbReference type="ARBA" id="ARBA00004609"/>
    </source>
</evidence>
<evidence type="ECO:0000256" key="6">
    <source>
        <dbReference type="ARBA" id="ARBA00023288"/>
    </source>
</evidence>
<dbReference type="GO" id="GO:0005886">
    <property type="term" value="C:plasma membrane"/>
    <property type="evidence" value="ECO:0007669"/>
    <property type="project" value="UniProtKB-SubCell"/>
</dbReference>
<evidence type="ECO:0000256" key="4">
    <source>
        <dbReference type="ARBA" id="ARBA00023157"/>
    </source>
</evidence>
<comment type="subcellular location">
    <subcellularLocation>
        <location evidence="1 8">Cell membrane</location>
        <topology evidence="1 8">Lipid-anchor</topology>
        <topology evidence="1 8">GPI-anchor</topology>
    </subcellularLocation>
</comment>
<evidence type="ECO:0000313" key="10">
    <source>
        <dbReference type="Proteomes" id="UP000001745"/>
    </source>
</evidence>
<evidence type="ECO:0000313" key="9">
    <source>
        <dbReference type="EMBL" id="EED21756.1"/>
    </source>
</evidence>
<keyword evidence="6 8" id="KW-0449">Lipoprotein</keyword>
<dbReference type="GO" id="GO:0031505">
    <property type="term" value="P:fungal-type cell wall organization"/>
    <property type="evidence" value="ECO:0007669"/>
    <property type="project" value="TreeGrafter"/>
</dbReference>
<sequence length="225" mass="25100">MTTYEYFVQGRKSLDIAPTFLEAPKLHAGGFSRCRQSLNYSISRRDSCREWLKIQPSFSDQRCTMTNGLPWETCHTILSGIVVAYIGDNSASNIDTLTNSNAHQCAIDAPIIKELGANAISVHYIDPAQSHDKCMQAFQDNEIYIIATWQGSEIILMGTSNQADLTPFLKGAVRDMKAYVVARQYRNIPIGYYTSDDDNWAQQMADYLVCGGSKSEAIDFLGVND</sequence>
<dbReference type="Proteomes" id="UP000001745">
    <property type="component" value="Unassembled WGS sequence"/>
</dbReference>
<evidence type="ECO:0000256" key="8">
    <source>
        <dbReference type="RuleBase" id="RU361209"/>
    </source>
</evidence>
<comment type="similarity">
    <text evidence="2 8">Belongs to the glycosyl hydrolase 72 family.</text>
</comment>
<dbReference type="SUPFAM" id="SSF51445">
    <property type="entry name" value="(Trans)glycosidases"/>
    <property type="match status" value="1"/>
</dbReference>
<dbReference type="PANTHER" id="PTHR31468:SF2">
    <property type="entry name" value="1,3-BETA-GLUCANOSYLTRANSFERASE GAS1"/>
    <property type="match status" value="1"/>
</dbReference>
<dbReference type="EC" id="2.4.1.-" evidence="8"/>
<reference evidence="10" key="1">
    <citation type="journal article" date="2015" name="Genome Announc.">
        <title>Genome sequence of the AIDS-associated pathogen Penicillium marneffei (ATCC18224) and its near taxonomic relative Talaromyces stipitatus (ATCC10500).</title>
        <authorList>
            <person name="Nierman W.C."/>
            <person name="Fedorova-Abrams N.D."/>
            <person name="Andrianopoulos A."/>
        </authorList>
    </citation>
    <scope>NUCLEOTIDE SEQUENCE [LARGE SCALE GENOMIC DNA]</scope>
    <source>
        <strain evidence="10">ATCC 10500 / CBS 375.48 / QM 6759 / NRRL 1006</strain>
    </source>
</reference>
<dbReference type="HOGENOM" id="CLU_1230630_0_0_1"/>
<organism evidence="9 10">
    <name type="scientific">Talaromyces stipitatus (strain ATCC 10500 / CBS 375.48 / QM 6759 / NRRL 1006)</name>
    <name type="common">Penicillium stipitatum</name>
    <dbReference type="NCBI Taxonomy" id="441959"/>
    <lineage>
        <taxon>Eukaryota</taxon>
        <taxon>Fungi</taxon>
        <taxon>Dikarya</taxon>
        <taxon>Ascomycota</taxon>
        <taxon>Pezizomycotina</taxon>
        <taxon>Eurotiomycetes</taxon>
        <taxon>Eurotiomycetidae</taxon>
        <taxon>Eurotiales</taxon>
        <taxon>Trichocomaceae</taxon>
        <taxon>Talaromyces</taxon>
        <taxon>Talaromyces sect. Talaromyces</taxon>
    </lineage>
</organism>
<protein>
    <recommendedName>
        <fullName evidence="8">1,3-beta-glucanosyltransferase</fullName>
        <ecNumber evidence="8">2.4.1.-</ecNumber>
    </recommendedName>
</protein>
<name>B8M0X6_TALSN</name>